<dbReference type="SMART" id="SM00382">
    <property type="entry name" value="AAA"/>
    <property type="match status" value="1"/>
</dbReference>
<dbReference type="GO" id="GO:0004386">
    <property type="term" value="F:helicase activity"/>
    <property type="evidence" value="ECO:0007669"/>
    <property type="project" value="InterPro"/>
</dbReference>
<reference evidence="3 4" key="1">
    <citation type="submission" date="2020-08" db="EMBL/GenBank/DDBJ databases">
        <authorList>
            <person name="Newling K."/>
            <person name="Davey J."/>
            <person name="Forrester S."/>
        </authorList>
    </citation>
    <scope>NUCLEOTIDE SEQUENCE [LARGE SCALE GENOMIC DNA]</scope>
    <source>
        <strain evidence="4">Crithidia deanei Carvalho (ATCC PRA-265)</strain>
    </source>
</reference>
<dbReference type="OrthoDB" id="273495at2759"/>
<feature type="domain" description="AAA+ ATPase" evidence="2">
    <location>
        <begin position="464"/>
        <end position="753"/>
    </location>
</feature>
<gene>
    <name evidence="3" type="ORF">ADEAN_000797000</name>
</gene>
<dbReference type="PANTHER" id="PTHR10887:SF495">
    <property type="entry name" value="HELICASE SENATAXIN ISOFORM X1-RELATED"/>
    <property type="match status" value="1"/>
</dbReference>
<accession>A0A7G2CKQ6</accession>
<dbReference type="PANTHER" id="PTHR10887">
    <property type="entry name" value="DNA2/NAM7 HELICASE FAMILY"/>
    <property type="match status" value="1"/>
</dbReference>
<dbReference type="InterPro" id="IPR027417">
    <property type="entry name" value="P-loop_NTPase"/>
</dbReference>
<proteinExistence type="predicted"/>
<dbReference type="EMBL" id="LR877161">
    <property type="protein sequence ID" value="CAD2220448.1"/>
    <property type="molecule type" value="Genomic_DNA"/>
</dbReference>
<evidence type="ECO:0000256" key="1">
    <source>
        <dbReference type="SAM" id="MobiDB-lite"/>
    </source>
</evidence>
<dbReference type="CDD" id="cd18808">
    <property type="entry name" value="SF1_C_Upf1"/>
    <property type="match status" value="1"/>
</dbReference>
<evidence type="ECO:0000259" key="2">
    <source>
        <dbReference type="SMART" id="SM00382"/>
    </source>
</evidence>
<dbReference type="Proteomes" id="UP000515908">
    <property type="component" value="Chromosome 17"/>
</dbReference>
<organism evidence="3 4">
    <name type="scientific">Angomonas deanei</name>
    <dbReference type="NCBI Taxonomy" id="59799"/>
    <lineage>
        <taxon>Eukaryota</taxon>
        <taxon>Discoba</taxon>
        <taxon>Euglenozoa</taxon>
        <taxon>Kinetoplastea</taxon>
        <taxon>Metakinetoplastina</taxon>
        <taxon>Trypanosomatida</taxon>
        <taxon>Trypanosomatidae</taxon>
        <taxon>Strigomonadinae</taxon>
        <taxon>Angomonas</taxon>
    </lineage>
</organism>
<dbReference type="InterPro" id="IPR041677">
    <property type="entry name" value="DNA2/NAM7_AAA_11"/>
</dbReference>
<dbReference type="InterPro" id="IPR047187">
    <property type="entry name" value="SF1_C_Upf1"/>
</dbReference>
<evidence type="ECO:0000313" key="4">
    <source>
        <dbReference type="Proteomes" id="UP000515908"/>
    </source>
</evidence>
<evidence type="ECO:0000313" key="3">
    <source>
        <dbReference type="EMBL" id="CAD2220448.1"/>
    </source>
</evidence>
<protein>
    <submittedName>
        <fullName evidence="3">Type III restriction enzyme, res subunit/AAA domain containing protein, putative</fullName>
    </submittedName>
</protein>
<feature type="region of interest" description="Disordered" evidence="1">
    <location>
        <begin position="208"/>
        <end position="234"/>
    </location>
</feature>
<dbReference type="InterPro" id="IPR041679">
    <property type="entry name" value="DNA2/NAM7-like_C"/>
</dbReference>
<name>A0A7G2CKQ6_9TRYP</name>
<dbReference type="VEuPathDB" id="TriTrypDB:ADEAN_000797000"/>
<dbReference type="InterPro" id="IPR045055">
    <property type="entry name" value="DNA2/NAM7-like"/>
</dbReference>
<dbReference type="AlphaFoldDB" id="A0A7G2CKQ6"/>
<dbReference type="Gene3D" id="3.40.50.300">
    <property type="entry name" value="P-loop containing nucleotide triphosphate hydrolases"/>
    <property type="match status" value="2"/>
</dbReference>
<dbReference type="SUPFAM" id="SSF52540">
    <property type="entry name" value="P-loop containing nucleoside triphosphate hydrolases"/>
    <property type="match status" value="1"/>
</dbReference>
<dbReference type="Pfam" id="PF13087">
    <property type="entry name" value="AAA_12"/>
    <property type="match status" value="1"/>
</dbReference>
<dbReference type="InterPro" id="IPR003593">
    <property type="entry name" value="AAA+_ATPase"/>
</dbReference>
<dbReference type="Pfam" id="PF13086">
    <property type="entry name" value="AAA_11"/>
    <property type="match status" value="2"/>
</dbReference>
<sequence length="833" mass="93655">MEPPPQPTRLQQKMKELQARSLHQSMRKDNMQDVRRTMADIALRTHILLPHTSTEDIIGNESTCMATEIPVLPEIFVSHHASVFTAAAVVRSLVPQDTSLLHRYQVASQIYANSFSPHIALELRHDVHSSAQDWFDVCRRNGFERIPARDHRGGNHSGYYTGRFPLNRALLRESVKMRTSQHSAEAVTVSPMEADRVTVRLIPIADENNGSNNHFNKNKNRRGNGQDLTDRKKRRDFGLTENDVVLLLLPLSTFLPSFIEHQMKKTGRPLGELQQEIPPLWEVLGCYPQIAVVQHVEENEITLNTTLLRRPPSAYVTTRTTMSNTLRAQSPFAFPAITHLLHPFSTSRAPMYIKRLSSLNATYTTLSALQDIYNTQFAPTIYDPTATAAESESFYSAVNYYLTTEMLQHVRNRILLGTTLNDWQVKAVASVLYAVVPSWDRHGALVDESNQKPIEGGSFQSPSSPQLLIIEGPPGTGKTQTIASLVLNVLLHTPGARVLICAPSNCAVDEALLRIKRLQDALKKEDEKYMSPASLIQVRSAVNASVLRVGVRENTDPEVLELFPPVFLDDIVEGDLDGVAQHMIPTVRFSARKRCIASSAVVCSTLGSLNQVSRHADKFDVVIIDEASQGTEPDALQGLILASKKCILVGDSRQLQPTVLCKQASQHGLRRSLLVRLLRNQHRSFVLRTQYRMHPDIAAFPNHYIYNNTLRNAAVVTARQVCPPGIPESAKSIAQKLATLPRFGFINVRSVMEQGRNFSLVNRNEAHALLDHLRQLQKVFRLSWEEYGKQVGIITFYKAQRDCIYSLMDKEERVHIQIATVDSFQERKRILSL</sequence>
<keyword evidence="4" id="KW-1185">Reference proteome</keyword>